<feature type="region of interest" description="Disordered" evidence="1">
    <location>
        <begin position="1"/>
        <end position="51"/>
    </location>
</feature>
<evidence type="ECO:0000313" key="3">
    <source>
        <dbReference type="WBParaSite" id="Gr19_v10_g3451.t1"/>
    </source>
</evidence>
<reference evidence="3" key="1">
    <citation type="submission" date="2022-11" db="UniProtKB">
        <authorList>
            <consortium name="WormBaseParasite"/>
        </authorList>
    </citation>
    <scope>IDENTIFICATION</scope>
</reference>
<feature type="region of interest" description="Disordered" evidence="1">
    <location>
        <begin position="67"/>
        <end position="96"/>
    </location>
</feature>
<evidence type="ECO:0000256" key="1">
    <source>
        <dbReference type="SAM" id="MobiDB-lite"/>
    </source>
</evidence>
<feature type="region of interest" description="Disordered" evidence="1">
    <location>
        <begin position="192"/>
        <end position="305"/>
    </location>
</feature>
<feature type="compositionally biased region" description="Low complexity" evidence="1">
    <location>
        <begin position="197"/>
        <end position="296"/>
    </location>
</feature>
<name>A0A914HS52_GLORO</name>
<feature type="compositionally biased region" description="Low complexity" evidence="1">
    <location>
        <begin position="1"/>
        <end position="23"/>
    </location>
</feature>
<sequence length="305" mass="34859">MKQTASAQHQSGHSSSSSKQSAKGSKERPAQKANKINTCGSVEQSKNRTADAKKELMHLIDYFPNAAQRMTRSRKNESRRQRARIASSSSESPDGRVIATKSAGTKLVKARQMAVKTLAPFAIESINGHLPTVAQVQEALKKNCGIITYSSNFHQRGTPPKHQQKTRISEERVDMEQIQLNNLIEQVEGQRENLVEQQNEQQQQQDEQQQNAQQQQQNEQQQNAQHQQQNEQQQNAQQQQHQQNAQQQQQNEQQQNAQQQQQQQNEQQQNALQQNAQQQQQQQNEQQQNAPQGEQQQQRKKNVGV</sequence>
<feature type="region of interest" description="Disordered" evidence="1">
    <location>
        <begin position="151"/>
        <end position="170"/>
    </location>
</feature>
<evidence type="ECO:0000313" key="2">
    <source>
        <dbReference type="Proteomes" id="UP000887572"/>
    </source>
</evidence>
<feature type="compositionally biased region" description="Polar residues" evidence="1">
    <location>
        <begin position="34"/>
        <end position="44"/>
    </location>
</feature>
<organism evidence="2 3">
    <name type="scientific">Globodera rostochiensis</name>
    <name type="common">Golden nematode worm</name>
    <name type="synonym">Heterodera rostochiensis</name>
    <dbReference type="NCBI Taxonomy" id="31243"/>
    <lineage>
        <taxon>Eukaryota</taxon>
        <taxon>Metazoa</taxon>
        <taxon>Ecdysozoa</taxon>
        <taxon>Nematoda</taxon>
        <taxon>Chromadorea</taxon>
        <taxon>Rhabditida</taxon>
        <taxon>Tylenchina</taxon>
        <taxon>Tylenchomorpha</taxon>
        <taxon>Tylenchoidea</taxon>
        <taxon>Heteroderidae</taxon>
        <taxon>Heteroderinae</taxon>
        <taxon>Globodera</taxon>
    </lineage>
</organism>
<proteinExistence type="predicted"/>
<protein>
    <submittedName>
        <fullName evidence="3">Uncharacterized protein</fullName>
    </submittedName>
</protein>
<dbReference type="WBParaSite" id="Gr19_v10_g3451.t1">
    <property type="protein sequence ID" value="Gr19_v10_g3451.t1"/>
    <property type="gene ID" value="Gr19_v10_g3451"/>
</dbReference>
<dbReference type="AlphaFoldDB" id="A0A914HS52"/>
<accession>A0A914HS52</accession>
<keyword evidence="2" id="KW-1185">Reference proteome</keyword>
<dbReference type="Proteomes" id="UP000887572">
    <property type="component" value="Unplaced"/>
</dbReference>